<dbReference type="InterPro" id="IPR058624">
    <property type="entry name" value="MdtA-like_HH"/>
</dbReference>
<evidence type="ECO:0000259" key="6">
    <source>
        <dbReference type="Pfam" id="PF25917"/>
    </source>
</evidence>
<dbReference type="Gene3D" id="2.40.50.100">
    <property type="match status" value="1"/>
</dbReference>
<evidence type="ECO:0000256" key="4">
    <source>
        <dbReference type="SAM" id="Phobius"/>
    </source>
</evidence>
<name>A0A7G1QBM3_9GAMM</name>
<keyword evidence="3" id="KW-0813">Transport</keyword>
<evidence type="ECO:0000256" key="2">
    <source>
        <dbReference type="ARBA" id="ARBA00009477"/>
    </source>
</evidence>
<keyword evidence="4" id="KW-0472">Membrane</keyword>
<evidence type="ECO:0000256" key="3">
    <source>
        <dbReference type="ARBA" id="ARBA00022448"/>
    </source>
</evidence>
<dbReference type="NCBIfam" id="TIGR01730">
    <property type="entry name" value="RND_mfp"/>
    <property type="match status" value="1"/>
</dbReference>
<evidence type="ECO:0000256" key="1">
    <source>
        <dbReference type="ARBA" id="ARBA00004196"/>
    </source>
</evidence>
<feature type="domain" description="Multidrug resistance protein MdtA-like C-terminal permuted SH3" evidence="8">
    <location>
        <begin position="290"/>
        <end position="351"/>
    </location>
</feature>
<organism evidence="9 10">
    <name type="scientific">Candidatus Nitrosacidococcus tergens</name>
    <dbReference type="NCBI Taxonomy" id="553981"/>
    <lineage>
        <taxon>Bacteria</taxon>
        <taxon>Pseudomonadati</taxon>
        <taxon>Pseudomonadota</taxon>
        <taxon>Gammaproteobacteria</taxon>
        <taxon>Chromatiales</taxon>
        <taxon>Chromatiaceae</taxon>
        <taxon>Candidatus Nitrosacidococcus</taxon>
    </lineage>
</organism>
<gene>
    <name evidence="9" type="ORF">NSCAC_1704</name>
</gene>
<evidence type="ECO:0000313" key="9">
    <source>
        <dbReference type="EMBL" id="CAB1277508.1"/>
    </source>
</evidence>
<comment type="similarity">
    <text evidence="2">Belongs to the membrane fusion protein (MFP) (TC 8.A.1) family.</text>
</comment>
<dbReference type="Gene3D" id="1.10.287.470">
    <property type="entry name" value="Helix hairpin bin"/>
    <property type="match status" value="1"/>
</dbReference>
<evidence type="ECO:0000313" key="10">
    <source>
        <dbReference type="Proteomes" id="UP000516072"/>
    </source>
</evidence>
<dbReference type="EMBL" id="LR778175">
    <property type="protein sequence ID" value="CAB1277508.1"/>
    <property type="molecule type" value="Genomic_DNA"/>
</dbReference>
<dbReference type="Gene3D" id="2.40.420.20">
    <property type="match status" value="1"/>
</dbReference>
<dbReference type="PANTHER" id="PTHR30469">
    <property type="entry name" value="MULTIDRUG RESISTANCE PROTEIN MDTA"/>
    <property type="match status" value="1"/>
</dbReference>
<dbReference type="PANTHER" id="PTHR30469:SF11">
    <property type="entry name" value="BLL4320 PROTEIN"/>
    <property type="match status" value="1"/>
</dbReference>
<evidence type="ECO:0000259" key="5">
    <source>
        <dbReference type="Pfam" id="PF25876"/>
    </source>
</evidence>
<evidence type="ECO:0000259" key="8">
    <source>
        <dbReference type="Pfam" id="PF25967"/>
    </source>
</evidence>
<dbReference type="InterPro" id="IPR006143">
    <property type="entry name" value="RND_pump_MFP"/>
</dbReference>
<keyword evidence="10" id="KW-1185">Reference proteome</keyword>
<evidence type="ECO:0000259" key="7">
    <source>
        <dbReference type="Pfam" id="PF25954"/>
    </source>
</evidence>
<dbReference type="AlphaFoldDB" id="A0A7G1QBM3"/>
<dbReference type="GO" id="GO:0015562">
    <property type="term" value="F:efflux transmembrane transporter activity"/>
    <property type="evidence" value="ECO:0007669"/>
    <property type="project" value="TreeGrafter"/>
</dbReference>
<dbReference type="InterPro" id="IPR058792">
    <property type="entry name" value="Beta-barrel_RND_2"/>
</dbReference>
<feature type="domain" description="Multidrug resistance protein MdtA-like barrel-sandwich hybrid" evidence="6">
    <location>
        <begin position="81"/>
        <end position="200"/>
    </location>
</feature>
<dbReference type="Pfam" id="PF25917">
    <property type="entry name" value="BSH_RND"/>
    <property type="match status" value="1"/>
</dbReference>
<dbReference type="InterPro" id="IPR058625">
    <property type="entry name" value="MdtA-like_BSH"/>
</dbReference>
<feature type="domain" description="CusB-like beta-barrel" evidence="7">
    <location>
        <begin position="211"/>
        <end position="282"/>
    </location>
</feature>
<dbReference type="Pfam" id="PF25954">
    <property type="entry name" value="Beta-barrel_RND_2"/>
    <property type="match status" value="1"/>
</dbReference>
<dbReference type="FunFam" id="2.40.30.170:FF:000010">
    <property type="entry name" value="Efflux RND transporter periplasmic adaptor subunit"/>
    <property type="match status" value="1"/>
</dbReference>
<dbReference type="Gene3D" id="2.40.30.170">
    <property type="match status" value="1"/>
</dbReference>
<proteinExistence type="inferred from homology"/>
<accession>A0A7G1QBM3</accession>
<feature type="domain" description="Multidrug resistance protein MdtA-like alpha-helical hairpin" evidence="5">
    <location>
        <begin position="124"/>
        <end position="172"/>
    </location>
</feature>
<protein>
    <submittedName>
        <fullName evidence="9">Efflux transporter, RND family, MFP subunit</fullName>
    </submittedName>
</protein>
<dbReference type="Pfam" id="PF25876">
    <property type="entry name" value="HH_MFP_RND"/>
    <property type="match status" value="1"/>
</dbReference>
<dbReference type="GO" id="GO:1990281">
    <property type="term" value="C:efflux pump complex"/>
    <property type="evidence" value="ECO:0007669"/>
    <property type="project" value="TreeGrafter"/>
</dbReference>
<keyword evidence="4" id="KW-1133">Transmembrane helix</keyword>
<comment type="subcellular location">
    <subcellularLocation>
        <location evidence="1">Cell envelope</location>
    </subcellularLocation>
</comment>
<reference evidence="9 10" key="1">
    <citation type="submission" date="2020-03" db="EMBL/GenBank/DDBJ databases">
        <authorList>
            <person name="Picone N."/>
        </authorList>
    </citation>
    <scope>NUCLEOTIDE SEQUENCE [LARGE SCALE GENOMIC DNA]</scope>
    <source>
        <strain evidence="9">NSCAC1</strain>
    </source>
</reference>
<sequence>MLLNAIEVAIFLMIKRSITTLLALGLLSSLLFFSWKYYEKYKSSKLITSPLATVAIDQVHIDSWQPIAESIGSLVAIQGTNVTNEIEGLITKINFKSGQWVEKGTLLVQLNDSIERADLRGLIAANTLASVQLKRNAQLVKGDLVSKSDYDITQAQLENDKAKVDSKRALIQKKHITAPFSGLLGVRQINLGEYLTPGSPIVLLQALDPIYVDYMLPERYFSFLSVNQKISIKVKSYPDKVFTGHITAIDPGFDPQTRNIKIRAIFNNPDLLLRPGMFAEVSTLLPEQKQALIVPKIAIAYNPYGEMIYVVEKQGNDFIAHQRAVRVKDAYGDQVEIVKGLAEGEYVVIAGQLKLHNEQKVRISNKKIPISQTDEP</sequence>
<feature type="transmembrane region" description="Helical" evidence="4">
    <location>
        <begin position="21"/>
        <end position="38"/>
    </location>
</feature>
<keyword evidence="4" id="KW-0812">Transmembrane</keyword>
<dbReference type="Proteomes" id="UP000516072">
    <property type="component" value="Chromosome"/>
</dbReference>
<dbReference type="SUPFAM" id="SSF111369">
    <property type="entry name" value="HlyD-like secretion proteins"/>
    <property type="match status" value="1"/>
</dbReference>
<dbReference type="KEGG" id="ntg:NSCAC_1704"/>
<dbReference type="Pfam" id="PF25967">
    <property type="entry name" value="RND-MFP_C"/>
    <property type="match status" value="1"/>
</dbReference>
<dbReference type="InterPro" id="IPR058627">
    <property type="entry name" value="MdtA-like_C"/>
</dbReference>